<dbReference type="Pfam" id="PF00881">
    <property type="entry name" value="Nitroreductase"/>
    <property type="match status" value="2"/>
</dbReference>
<sequence length="198" mass="22573">MQEITKITPTAFEIMDEIKTRWSPRVFDDVPLSISEVKQLLEAGRWASSSYNQQPWRIIYGIKGDKVYDQILDCLIPFNQDWAKNAQALLVTAYKKTNFDGDPYFHAPHDLGLFMGNLVIQANHNGIAAHHMGGIDQEKAHKTFEFTDDFEVATAVALGHYGGNPDRLPEELQEQEVDPKRERMAINEFAFNGNFKSK</sequence>
<gene>
    <name evidence="4" type="ORF">DSM01_883</name>
    <name evidence="5" type="ORF">SAMN04487999_1589</name>
</gene>
<dbReference type="Gene3D" id="3.40.109.10">
    <property type="entry name" value="NADH Oxidase"/>
    <property type="match status" value="1"/>
</dbReference>
<keyword evidence="7" id="KW-1185">Reference proteome</keyword>
<dbReference type="Proteomes" id="UP000184240">
    <property type="component" value="Unassembled WGS sequence"/>
</dbReference>
<reference evidence="4 7" key="3">
    <citation type="submission" date="2018-07" db="EMBL/GenBank/DDBJ databases">
        <title>Leeuwenhoekiella genomics.</title>
        <authorList>
            <person name="Tahon G."/>
            <person name="Willems A."/>
        </authorList>
    </citation>
    <scope>NUCLEOTIDE SEQUENCE [LARGE SCALE GENOMIC DNA]</scope>
    <source>
        <strain evidence="4 7">LMG 24856</strain>
    </source>
</reference>
<feature type="domain" description="Nitroreductase" evidence="3">
    <location>
        <begin position="18"/>
        <end position="59"/>
    </location>
</feature>
<comment type="similarity">
    <text evidence="1">Belongs to the nitroreductase family.</text>
</comment>
<evidence type="ECO:0000313" key="7">
    <source>
        <dbReference type="Proteomes" id="UP000290037"/>
    </source>
</evidence>
<dbReference type="OrthoDB" id="9809288at2"/>
<reference evidence="6" key="2">
    <citation type="submission" date="2016-11" db="EMBL/GenBank/DDBJ databases">
        <authorList>
            <person name="Varghese N."/>
            <person name="Submissions S."/>
        </authorList>
    </citation>
    <scope>NUCLEOTIDE SEQUENCE [LARGE SCALE GENOMIC DNA]</scope>
    <source>
        <strain evidence="6">DSM 19859</strain>
    </source>
</reference>
<organism evidence="5 6">
    <name type="scientific">Leeuwenhoekiella palythoae</name>
    <dbReference type="NCBI Taxonomy" id="573501"/>
    <lineage>
        <taxon>Bacteria</taxon>
        <taxon>Pseudomonadati</taxon>
        <taxon>Bacteroidota</taxon>
        <taxon>Flavobacteriia</taxon>
        <taxon>Flavobacteriales</taxon>
        <taxon>Flavobacteriaceae</taxon>
        <taxon>Leeuwenhoekiella</taxon>
    </lineage>
</organism>
<protein>
    <submittedName>
        <fullName evidence="5">Nitroreductase</fullName>
    </submittedName>
</protein>
<dbReference type="AlphaFoldDB" id="A0A1M5XM62"/>
<evidence type="ECO:0000313" key="4">
    <source>
        <dbReference type="EMBL" id="RXG30134.1"/>
    </source>
</evidence>
<evidence type="ECO:0000256" key="2">
    <source>
        <dbReference type="ARBA" id="ARBA00023002"/>
    </source>
</evidence>
<dbReference type="EMBL" id="QOVN01000002">
    <property type="protein sequence ID" value="RXG30134.1"/>
    <property type="molecule type" value="Genomic_DNA"/>
</dbReference>
<evidence type="ECO:0000259" key="3">
    <source>
        <dbReference type="Pfam" id="PF00881"/>
    </source>
</evidence>
<dbReference type="PANTHER" id="PTHR43673">
    <property type="entry name" value="NAD(P)H NITROREDUCTASE YDGI-RELATED"/>
    <property type="match status" value="1"/>
</dbReference>
<name>A0A1M5XM62_9FLAO</name>
<dbReference type="STRING" id="573501.SAMN04487999_1589"/>
<dbReference type="SUPFAM" id="SSF55469">
    <property type="entry name" value="FMN-dependent nitroreductase-like"/>
    <property type="match status" value="1"/>
</dbReference>
<dbReference type="InterPro" id="IPR000415">
    <property type="entry name" value="Nitroreductase-like"/>
</dbReference>
<reference evidence="5" key="1">
    <citation type="submission" date="2016-11" db="EMBL/GenBank/DDBJ databases">
        <authorList>
            <person name="Jaros S."/>
            <person name="Januszkiewicz K."/>
            <person name="Wedrychowicz H."/>
        </authorList>
    </citation>
    <scope>NUCLEOTIDE SEQUENCE [LARGE SCALE GENOMIC DNA]</scope>
    <source>
        <strain evidence="5">DSM 19859</strain>
    </source>
</reference>
<evidence type="ECO:0000313" key="6">
    <source>
        <dbReference type="Proteomes" id="UP000184240"/>
    </source>
</evidence>
<evidence type="ECO:0000256" key="1">
    <source>
        <dbReference type="ARBA" id="ARBA00007118"/>
    </source>
</evidence>
<feature type="domain" description="Nitroreductase" evidence="3">
    <location>
        <begin position="78"/>
        <end position="160"/>
    </location>
</feature>
<dbReference type="InterPro" id="IPR029479">
    <property type="entry name" value="Nitroreductase"/>
</dbReference>
<accession>A0A1M5XM62</accession>
<dbReference type="RefSeq" id="WP_072982040.1">
    <property type="nucleotide sequence ID" value="NZ_FQXT01000003.1"/>
</dbReference>
<keyword evidence="2" id="KW-0560">Oxidoreductase</keyword>
<dbReference type="EMBL" id="FQXT01000003">
    <property type="protein sequence ID" value="SHI00891.1"/>
    <property type="molecule type" value="Genomic_DNA"/>
</dbReference>
<dbReference type="PANTHER" id="PTHR43673:SF10">
    <property type="entry name" value="NADH DEHYDROGENASE_NAD(P)H NITROREDUCTASE XCC3605-RELATED"/>
    <property type="match status" value="1"/>
</dbReference>
<dbReference type="Proteomes" id="UP000290037">
    <property type="component" value="Unassembled WGS sequence"/>
</dbReference>
<proteinExistence type="inferred from homology"/>
<dbReference type="CDD" id="cd02138">
    <property type="entry name" value="TdsD-like"/>
    <property type="match status" value="1"/>
</dbReference>
<evidence type="ECO:0000313" key="5">
    <source>
        <dbReference type="EMBL" id="SHI00891.1"/>
    </source>
</evidence>
<dbReference type="GO" id="GO:0016491">
    <property type="term" value="F:oxidoreductase activity"/>
    <property type="evidence" value="ECO:0007669"/>
    <property type="project" value="UniProtKB-KW"/>
</dbReference>